<keyword evidence="1" id="KW-0812">Transmembrane</keyword>
<feature type="transmembrane region" description="Helical" evidence="1">
    <location>
        <begin position="217"/>
        <end position="234"/>
    </location>
</feature>
<feature type="transmembrane region" description="Helical" evidence="1">
    <location>
        <begin position="96"/>
        <end position="116"/>
    </location>
</feature>
<dbReference type="Proteomes" id="UP001529255">
    <property type="component" value="Unassembled WGS sequence"/>
</dbReference>
<name>A0ABT7LRM2_9STRE</name>
<evidence type="ECO:0000256" key="1">
    <source>
        <dbReference type="SAM" id="Phobius"/>
    </source>
</evidence>
<feature type="transmembrane region" description="Helical" evidence="1">
    <location>
        <begin position="136"/>
        <end position="157"/>
    </location>
</feature>
<organism evidence="2 3">
    <name type="scientific">Streptococcus raffinosi</name>
    <dbReference type="NCBI Taxonomy" id="3053355"/>
    <lineage>
        <taxon>Bacteria</taxon>
        <taxon>Bacillati</taxon>
        <taxon>Bacillota</taxon>
        <taxon>Bacilli</taxon>
        <taxon>Lactobacillales</taxon>
        <taxon>Streptococcaceae</taxon>
        <taxon>Streptococcus</taxon>
    </lineage>
</organism>
<feature type="transmembrane region" description="Helical" evidence="1">
    <location>
        <begin position="163"/>
        <end position="182"/>
    </location>
</feature>
<evidence type="ECO:0008006" key="4">
    <source>
        <dbReference type="Google" id="ProtNLM"/>
    </source>
</evidence>
<keyword evidence="1" id="KW-1133">Transmembrane helix</keyword>
<sequence>MATKLRTVFLKQECVTKSAFICLVLPGLIGAIVILCDGYKGSYLGPSAIIASYSFIVDIVFAYLAVSSLGREFQNRTINMIRVSDLSGLEVILRKLLSFLILSIVAATILVLELIFYKYSVQHVYFPLWDYIRKIYVDFLAYGAFVYMVSTLVILLLKNTLTAFVTVYFGVTGMTFFTLYLASLGATMTKLMTYVPFSFMRAVFTSGQQFFNLREAFVLFSWTLFLLLLTPAIYKKRAYV</sequence>
<dbReference type="RefSeq" id="WP_285955757.1">
    <property type="nucleotide sequence ID" value="NZ_JASUZV010000004.1"/>
</dbReference>
<keyword evidence="1" id="KW-0472">Membrane</keyword>
<proteinExistence type="predicted"/>
<feature type="transmembrane region" description="Helical" evidence="1">
    <location>
        <begin position="48"/>
        <end position="66"/>
    </location>
</feature>
<comment type="caution">
    <text evidence="2">The sequence shown here is derived from an EMBL/GenBank/DDBJ whole genome shotgun (WGS) entry which is preliminary data.</text>
</comment>
<evidence type="ECO:0000313" key="2">
    <source>
        <dbReference type="EMBL" id="MDL5043278.1"/>
    </source>
</evidence>
<gene>
    <name evidence="2" type="ORF">QRD39_04035</name>
</gene>
<protein>
    <recommendedName>
        <fullName evidence="4">ABC-2 family transporter protein</fullName>
    </recommendedName>
</protein>
<evidence type="ECO:0000313" key="3">
    <source>
        <dbReference type="Proteomes" id="UP001529255"/>
    </source>
</evidence>
<keyword evidence="3" id="KW-1185">Reference proteome</keyword>
<dbReference type="EMBL" id="JASUZV010000004">
    <property type="protein sequence ID" value="MDL5043278.1"/>
    <property type="molecule type" value="Genomic_DNA"/>
</dbReference>
<reference evidence="2 3" key="1">
    <citation type="submission" date="2023-06" db="EMBL/GenBank/DDBJ databases">
        <title>A potential novel species of Streptococcus isolated from human milk sample.</title>
        <authorList>
            <person name="Nguyen H.V."/>
            <person name="Trinh A.T.V."/>
            <person name="Hoang A.T.L."/>
            <person name="Bui L.N.H."/>
            <person name="Tran Q.T.L."/>
            <person name="Trinh T."/>
        </authorList>
    </citation>
    <scope>NUCLEOTIDE SEQUENCE [LARGE SCALE GENOMIC DNA]</scope>
    <source>
        <strain evidence="2 3">VTCC 12812</strain>
    </source>
</reference>
<feature type="transmembrane region" description="Helical" evidence="1">
    <location>
        <begin position="18"/>
        <end position="36"/>
    </location>
</feature>
<accession>A0ABT7LRM2</accession>